<feature type="domain" description="Chalcone/stilbene synthase C-terminal" evidence="5">
    <location>
        <begin position="216"/>
        <end position="317"/>
    </location>
</feature>
<feature type="domain" description="Chalcone/stilbene synthase N-terminal" evidence="4">
    <location>
        <begin position="65"/>
        <end position="204"/>
    </location>
</feature>
<keyword evidence="2" id="KW-0808">Transferase</keyword>
<dbReference type="KEGG" id="stac:ABII15_37300"/>
<dbReference type="InterPro" id="IPR001099">
    <property type="entry name" value="Chalcone/stilbene_synt_N"/>
</dbReference>
<sequence>MPAYISTPRTVLGAHKVTTDEIADDIRAHHPGHPRLAAAVRAVLGCGVHSRYFTRPLISPTVAGGARIAERAASAFADALELAHRAAESALDAAGLDAGDIDAVVTTHSTGWAAPNLDVHLVNALGLRPTVRRTAHTTLACTGGVKTLISAGDMVAARPGSTVLVVAAEVISAVYHHSDTGIDSMIYKALFGDSAGAAVVTDEPLGPGFVFDDSFEHLLPDSAGHLAGRITEDGLHFDATKAGRAASGEVIPVLEEWLGGRRTDFPLVHPGSPRIIADTIGLLGLTDEDARHSTDTLTEEGNLGGPSVLRVLERTHADPPPVGARGTMVAYGPGFATAALHGHWHG</sequence>
<feature type="active site" description="Acyl-thioester intermediate" evidence="3">
    <location>
        <position position="141"/>
    </location>
</feature>
<dbReference type="Gene3D" id="3.40.47.10">
    <property type="match status" value="2"/>
</dbReference>
<organism evidence="6">
    <name type="scientific">Streptomyces tabacisoli</name>
    <dbReference type="NCBI Taxonomy" id="3156398"/>
    <lineage>
        <taxon>Bacteria</taxon>
        <taxon>Bacillati</taxon>
        <taxon>Actinomycetota</taxon>
        <taxon>Actinomycetes</taxon>
        <taxon>Kitasatosporales</taxon>
        <taxon>Streptomycetaceae</taxon>
        <taxon>Streptomyces</taxon>
    </lineage>
</organism>
<dbReference type="PANTHER" id="PTHR11877:SF46">
    <property type="entry name" value="TYPE III POLYKETIDE SYNTHASE A"/>
    <property type="match status" value="1"/>
</dbReference>
<evidence type="ECO:0000256" key="3">
    <source>
        <dbReference type="PIRSR" id="PIRSR000451-1"/>
    </source>
</evidence>
<dbReference type="Pfam" id="PF00195">
    <property type="entry name" value="Chal_sti_synt_N"/>
    <property type="match status" value="1"/>
</dbReference>
<proteinExistence type="inferred from homology"/>
<accession>A0AAU8J4Z1</accession>
<comment type="similarity">
    <text evidence="1">Belongs to the thiolase-like superfamily. Chalcone/stilbene synthases family.</text>
</comment>
<dbReference type="EMBL" id="CP159534">
    <property type="protein sequence ID" value="XCJ75286.1"/>
    <property type="molecule type" value="Genomic_DNA"/>
</dbReference>
<dbReference type="InterPro" id="IPR011141">
    <property type="entry name" value="Polyketide_synthase_type-III"/>
</dbReference>
<reference evidence="6" key="1">
    <citation type="submission" date="2024-06" db="EMBL/GenBank/DDBJ databases">
        <title>Streptomyces sp. strain HUAS MG91 genome sequences.</title>
        <authorList>
            <person name="Mo P."/>
        </authorList>
    </citation>
    <scope>NUCLEOTIDE SEQUENCE</scope>
    <source>
        <strain evidence="6">HUAS MG91</strain>
    </source>
</reference>
<dbReference type="AlphaFoldDB" id="A0AAU8J4Z1"/>
<evidence type="ECO:0000256" key="1">
    <source>
        <dbReference type="ARBA" id="ARBA00005531"/>
    </source>
</evidence>
<evidence type="ECO:0000259" key="4">
    <source>
        <dbReference type="Pfam" id="PF00195"/>
    </source>
</evidence>
<gene>
    <name evidence="6" type="ORF">ABII15_37300</name>
</gene>
<name>A0AAU8J4Z1_9ACTN</name>
<dbReference type="PIRSF" id="PIRSF000451">
    <property type="entry name" value="PKS_III"/>
    <property type="match status" value="1"/>
</dbReference>
<dbReference type="InterPro" id="IPR012328">
    <property type="entry name" value="Chalcone/stilbene_synt_C"/>
</dbReference>
<evidence type="ECO:0000313" key="6">
    <source>
        <dbReference type="EMBL" id="XCJ75286.1"/>
    </source>
</evidence>
<protein>
    <submittedName>
        <fullName evidence="6">PhlD</fullName>
    </submittedName>
</protein>
<dbReference type="InterPro" id="IPR016039">
    <property type="entry name" value="Thiolase-like"/>
</dbReference>
<dbReference type="Pfam" id="PF02797">
    <property type="entry name" value="Chal_sti_synt_C"/>
    <property type="match status" value="1"/>
</dbReference>
<dbReference type="GO" id="GO:0030639">
    <property type="term" value="P:polyketide biosynthetic process"/>
    <property type="evidence" value="ECO:0007669"/>
    <property type="project" value="TreeGrafter"/>
</dbReference>
<dbReference type="GO" id="GO:0016747">
    <property type="term" value="F:acyltransferase activity, transferring groups other than amino-acyl groups"/>
    <property type="evidence" value="ECO:0007669"/>
    <property type="project" value="InterPro"/>
</dbReference>
<dbReference type="SUPFAM" id="SSF53901">
    <property type="entry name" value="Thiolase-like"/>
    <property type="match status" value="2"/>
</dbReference>
<dbReference type="PANTHER" id="PTHR11877">
    <property type="entry name" value="HYDROXYMETHYLGLUTARYL-COA SYNTHASE"/>
    <property type="match status" value="1"/>
</dbReference>
<dbReference type="RefSeq" id="WP_353946721.1">
    <property type="nucleotide sequence ID" value="NZ_CP159534.1"/>
</dbReference>
<evidence type="ECO:0000259" key="5">
    <source>
        <dbReference type="Pfam" id="PF02797"/>
    </source>
</evidence>
<evidence type="ECO:0000256" key="2">
    <source>
        <dbReference type="ARBA" id="ARBA00022679"/>
    </source>
</evidence>